<reference evidence="1 2" key="1">
    <citation type="submission" date="2021-08" db="EMBL/GenBank/DDBJ databases">
        <title>Comparative Genomics Analysis of the Genus Qipengyuania Reveals Extensive Genetic Diversity and Metabolic Versatility, Including the Description of Fifteen Novel Species.</title>
        <authorList>
            <person name="Liu Y."/>
        </authorList>
    </citation>
    <scope>NUCLEOTIDE SEQUENCE [LARGE SCALE GENOMIC DNA]</scope>
    <source>
        <strain evidence="1 2">6D47A</strain>
    </source>
</reference>
<protein>
    <submittedName>
        <fullName evidence="1">Uncharacterized protein</fullName>
    </submittedName>
</protein>
<proteinExistence type="predicted"/>
<dbReference type="Proteomes" id="UP000755104">
    <property type="component" value="Unassembled WGS sequence"/>
</dbReference>
<keyword evidence="2" id="KW-1185">Reference proteome</keyword>
<organism evidence="1 2">
    <name type="scientific">Qipengyuania qiaonensis</name>
    <dbReference type="NCBI Taxonomy" id="2867240"/>
    <lineage>
        <taxon>Bacteria</taxon>
        <taxon>Pseudomonadati</taxon>
        <taxon>Pseudomonadota</taxon>
        <taxon>Alphaproteobacteria</taxon>
        <taxon>Sphingomonadales</taxon>
        <taxon>Erythrobacteraceae</taxon>
        <taxon>Qipengyuania</taxon>
    </lineage>
</organism>
<name>A0ABS7J5M6_9SPHN</name>
<dbReference type="EMBL" id="JAIGNO010000004">
    <property type="protein sequence ID" value="MBX7482636.1"/>
    <property type="molecule type" value="Genomic_DNA"/>
</dbReference>
<dbReference type="Pfam" id="PF20333">
    <property type="entry name" value="DUF6628"/>
    <property type="match status" value="1"/>
</dbReference>
<comment type="caution">
    <text evidence="1">The sequence shown here is derived from an EMBL/GenBank/DDBJ whole genome shotgun (WGS) entry which is preliminary data.</text>
</comment>
<dbReference type="RefSeq" id="WP_221557892.1">
    <property type="nucleotide sequence ID" value="NZ_JAIGNO010000004.1"/>
</dbReference>
<dbReference type="InterPro" id="IPR046736">
    <property type="entry name" value="DUF6628"/>
</dbReference>
<accession>A0ABS7J5M6</accession>
<sequence>MAHSHDSTALDLPLPARRHQTLGLVLVRRLAAHGLHDARATMLALDAAGSDFRKLLVLTRALVVDLARTSRRRILLAPCCAAGMTRDEGLLIALIGGAGLDVHGVLTDDAPCPAAMTTAHALGNELERLATRNNWRR</sequence>
<evidence type="ECO:0000313" key="2">
    <source>
        <dbReference type="Proteomes" id="UP000755104"/>
    </source>
</evidence>
<evidence type="ECO:0000313" key="1">
    <source>
        <dbReference type="EMBL" id="MBX7482636.1"/>
    </source>
</evidence>
<gene>
    <name evidence="1" type="ORF">K3174_08835</name>
</gene>